<reference evidence="1 2" key="1">
    <citation type="journal article" date="2021" name="Elife">
        <title>Chloroplast acquisition without the gene transfer in kleptoplastic sea slugs, Plakobranchus ocellatus.</title>
        <authorList>
            <person name="Maeda T."/>
            <person name="Takahashi S."/>
            <person name="Yoshida T."/>
            <person name="Shimamura S."/>
            <person name="Takaki Y."/>
            <person name="Nagai Y."/>
            <person name="Toyoda A."/>
            <person name="Suzuki Y."/>
            <person name="Arimoto A."/>
            <person name="Ishii H."/>
            <person name="Satoh N."/>
            <person name="Nishiyama T."/>
            <person name="Hasebe M."/>
            <person name="Maruyama T."/>
            <person name="Minagawa J."/>
            <person name="Obokata J."/>
            <person name="Shigenobu S."/>
        </authorList>
    </citation>
    <scope>NUCLEOTIDE SEQUENCE [LARGE SCALE GENOMIC DNA]</scope>
</reference>
<dbReference type="EMBL" id="BLXT01007673">
    <property type="protein sequence ID" value="GFO41237.1"/>
    <property type="molecule type" value="Genomic_DNA"/>
</dbReference>
<dbReference type="AlphaFoldDB" id="A0AAV4DAF3"/>
<comment type="caution">
    <text evidence="1">The sequence shown here is derived from an EMBL/GenBank/DDBJ whole genome shotgun (WGS) entry which is preliminary data.</text>
</comment>
<dbReference type="SUPFAM" id="SSF56672">
    <property type="entry name" value="DNA/RNA polymerases"/>
    <property type="match status" value="1"/>
</dbReference>
<protein>
    <submittedName>
        <fullName evidence="1">Uncharacterized protein</fullName>
    </submittedName>
</protein>
<dbReference type="InterPro" id="IPR043502">
    <property type="entry name" value="DNA/RNA_pol_sf"/>
</dbReference>
<gene>
    <name evidence="1" type="ORF">PoB_006774200</name>
</gene>
<evidence type="ECO:0000313" key="2">
    <source>
        <dbReference type="Proteomes" id="UP000735302"/>
    </source>
</evidence>
<sequence length="103" mass="11911">MNKEKCRFRQKKVKYFGHRFSEVGIEPDSAKGNTIKDMPPPQNQAELRTRLEKLKSETVHDIELPQMISYVCSWWSKSISTQLKAKQKAQGKLSLIYGLQVLS</sequence>
<proteinExistence type="predicted"/>
<organism evidence="1 2">
    <name type="scientific">Plakobranchus ocellatus</name>
    <dbReference type="NCBI Taxonomy" id="259542"/>
    <lineage>
        <taxon>Eukaryota</taxon>
        <taxon>Metazoa</taxon>
        <taxon>Spiralia</taxon>
        <taxon>Lophotrochozoa</taxon>
        <taxon>Mollusca</taxon>
        <taxon>Gastropoda</taxon>
        <taxon>Heterobranchia</taxon>
        <taxon>Euthyneura</taxon>
        <taxon>Panpulmonata</taxon>
        <taxon>Sacoglossa</taxon>
        <taxon>Placobranchoidea</taxon>
        <taxon>Plakobranchidae</taxon>
        <taxon>Plakobranchus</taxon>
    </lineage>
</organism>
<keyword evidence="2" id="KW-1185">Reference proteome</keyword>
<name>A0AAV4DAF3_9GAST</name>
<accession>A0AAV4DAF3</accession>
<dbReference type="Proteomes" id="UP000735302">
    <property type="component" value="Unassembled WGS sequence"/>
</dbReference>
<evidence type="ECO:0000313" key="1">
    <source>
        <dbReference type="EMBL" id="GFO41237.1"/>
    </source>
</evidence>